<keyword evidence="7" id="KW-1185">Reference proteome</keyword>
<dbReference type="InterPro" id="IPR044505">
    <property type="entry name" value="GlgX_Isoamylase_N_E_set"/>
</dbReference>
<accession>A0A858R414</accession>
<evidence type="ECO:0000313" key="7">
    <source>
        <dbReference type="Proteomes" id="UP000501891"/>
    </source>
</evidence>
<organism evidence="6 7">
    <name type="scientific">Aerophototrophica crusticola</name>
    <dbReference type="NCBI Taxonomy" id="1709002"/>
    <lineage>
        <taxon>Bacteria</taxon>
        <taxon>Pseudomonadati</taxon>
        <taxon>Pseudomonadota</taxon>
        <taxon>Alphaproteobacteria</taxon>
        <taxon>Rhodospirillales</taxon>
        <taxon>Rhodospirillaceae</taxon>
        <taxon>Aerophototrophica</taxon>
    </lineage>
</organism>
<evidence type="ECO:0000256" key="1">
    <source>
        <dbReference type="ARBA" id="ARBA00008061"/>
    </source>
</evidence>
<name>A0A858R414_9PROT</name>
<evidence type="ECO:0000256" key="3">
    <source>
        <dbReference type="ARBA" id="ARBA00023295"/>
    </source>
</evidence>
<comment type="similarity">
    <text evidence="1">Belongs to the glycosyl hydrolase 13 family.</text>
</comment>
<dbReference type="InterPro" id="IPR017853">
    <property type="entry name" value="GH"/>
</dbReference>
<dbReference type="Gene3D" id="2.60.40.10">
    <property type="entry name" value="Immunoglobulins"/>
    <property type="match status" value="1"/>
</dbReference>
<reference evidence="6" key="1">
    <citation type="submission" date="2020-04" db="EMBL/GenBank/DDBJ databases">
        <title>A desert anoxygenic phototrophic bacterium fixes CO2 using RubisCO under aerobic conditions.</title>
        <authorList>
            <person name="Tang K."/>
        </authorList>
    </citation>
    <scope>NUCLEOTIDE SEQUENCE [LARGE SCALE GENOMIC DNA]</scope>
    <source>
        <strain evidence="6">MIMtkB3</strain>
    </source>
</reference>
<protein>
    <submittedName>
        <fullName evidence="6">Glycogen debranching protein GlgX</fullName>
    </submittedName>
</protein>
<dbReference type="SMART" id="SM00642">
    <property type="entry name" value="Aamy"/>
    <property type="match status" value="1"/>
</dbReference>
<dbReference type="Gene3D" id="2.60.40.1180">
    <property type="entry name" value="Golgi alpha-mannosidase II"/>
    <property type="match status" value="1"/>
</dbReference>
<evidence type="ECO:0000256" key="4">
    <source>
        <dbReference type="SAM" id="MobiDB-lite"/>
    </source>
</evidence>
<dbReference type="EMBL" id="CP051775">
    <property type="protein sequence ID" value="QJE72102.1"/>
    <property type="molecule type" value="Genomic_DNA"/>
</dbReference>
<sequence>MRTSGAARTIVWPGRPDPLGATWDGFGVNFALFSANAEKVELCLFDPDGNREVDRVALPECTDEVWHGYLPEARPGLVYGYRVHGPYDPSRGHRFNANKLLLDPYAKALVGHMRWSDAHFAYRVGSNKEDLSFDRRDNARGMPKCRVVDPAFTWGGERRPNVSWTDTLVYEAHVKGLTQGHPDVPPGLRGTFAGLASPAVIDHLKRLGVTAVELLPIHAFTDDRHLVEKSLHNYWGYASIGFFAPEPRYMAGPSTKEFKTMVARLHDAGIEVFLDVVYNHTGEGNHLGPTLSFKGIDNASYYLLHPHDKRFYLDHTGTGNSLNLTHPRVLQMVMDSLRYWVSEMHVDGFRFDLATTLAREEHGFDPSGSFLDACRQDPVLAQAKLIAEPWDIGPGGYRVGQFPPGWAEWNDRYRDTVRRYWRGDDGMLPEMAARLTGSADLYEHRKRRPWASVNFVTSHDGFTLADLVSYSHKHNEANKEGNRDGHDANYSANYGVEGPTDDPVLKELRRRQARNLMATLLLSQGTPMLLGGDELLRTQGGNNNAYCQDNEVSWVDWSGLKGGEAAEMTAFVQRLTGLRRQHPVLRRGKFLHGRETGADGVKDITWITPQGLEKTAEQWRDSHARCIGMLLNGRAGTHLAVDGTLATDGVLLLVLNAHVDAVPFTMPGVPGGRIWHCLLDTGHATGAPGDRTELPGLPARIPGRTCLLFELAGAGGQAIPPHAGPSPVAPP</sequence>
<dbReference type="SUPFAM" id="SSF51445">
    <property type="entry name" value="(Trans)glycosidases"/>
    <property type="match status" value="1"/>
</dbReference>
<dbReference type="InterPro" id="IPR013780">
    <property type="entry name" value="Glyco_hydro_b"/>
</dbReference>
<dbReference type="Proteomes" id="UP000501891">
    <property type="component" value="Chromosome"/>
</dbReference>
<evidence type="ECO:0000313" key="6">
    <source>
        <dbReference type="EMBL" id="QJE72102.1"/>
    </source>
</evidence>
<proteinExistence type="inferred from homology"/>
<keyword evidence="2" id="KW-0378">Hydrolase</keyword>
<dbReference type="Gene3D" id="3.20.20.80">
    <property type="entry name" value="Glycosidases"/>
    <property type="match status" value="1"/>
</dbReference>
<dbReference type="AlphaFoldDB" id="A0A858R414"/>
<evidence type="ECO:0000256" key="2">
    <source>
        <dbReference type="ARBA" id="ARBA00022801"/>
    </source>
</evidence>
<feature type="domain" description="Glycosyl hydrolase family 13 catalytic" evidence="5">
    <location>
        <begin position="179"/>
        <end position="579"/>
    </location>
</feature>
<dbReference type="GO" id="GO:0005980">
    <property type="term" value="P:glycogen catabolic process"/>
    <property type="evidence" value="ECO:0007669"/>
    <property type="project" value="InterPro"/>
</dbReference>
<dbReference type="Pfam" id="PF00128">
    <property type="entry name" value="Alpha-amylase"/>
    <property type="match status" value="1"/>
</dbReference>
<dbReference type="GO" id="GO:0004135">
    <property type="term" value="F:amylo-alpha-1,6-glucosidase activity"/>
    <property type="evidence" value="ECO:0007669"/>
    <property type="project" value="InterPro"/>
</dbReference>
<evidence type="ECO:0000259" key="5">
    <source>
        <dbReference type="SMART" id="SM00642"/>
    </source>
</evidence>
<dbReference type="CDD" id="cd02856">
    <property type="entry name" value="E_set_GDE_Isoamylase_N"/>
    <property type="match status" value="1"/>
</dbReference>
<feature type="compositionally biased region" description="Basic and acidic residues" evidence="4">
    <location>
        <begin position="475"/>
        <end position="487"/>
    </location>
</feature>
<dbReference type="KEGG" id="acru:HHL28_02365"/>
<feature type="region of interest" description="Disordered" evidence="4">
    <location>
        <begin position="475"/>
        <end position="502"/>
    </location>
</feature>
<dbReference type="InterPro" id="IPR004193">
    <property type="entry name" value="Glyco_hydro_13_N"/>
</dbReference>
<dbReference type="SUPFAM" id="SSF51011">
    <property type="entry name" value="Glycosyl hydrolase domain"/>
    <property type="match status" value="1"/>
</dbReference>
<gene>
    <name evidence="6" type="primary">glgX</name>
    <name evidence="6" type="ORF">HHL28_02365</name>
</gene>
<dbReference type="NCBIfam" id="TIGR02100">
    <property type="entry name" value="glgX_debranch"/>
    <property type="match status" value="1"/>
</dbReference>
<dbReference type="InterPro" id="IPR006047">
    <property type="entry name" value="GH13_cat_dom"/>
</dbReference>
<dbReference type="InterPro" id="IPR014756">
    <property type="entry name" value="Ig_E-set"/>
</dbReference>
<dbReference type="CDD" id="cd11326">
    <property type="entry name" value="AmyAc_Glg_debranch"/>
    <property type="match status" value="1"/>
</dbReference>
<dbReference type="InterPro" id="IPR011837">
    <property type="entry name" value="Glycogen_debranch_GlgX"/>
</dbReference>
<dbReference type="InterPro" id="IPR013783">
    <property type="entry name" value="Ig-like_fold"/>
</dbReference>
<dbReference type="SUPFAM" id="SSF81296">
    <property type="entry name" value="E set domains"/>
    <property type="match status" value="1"/>
</dbReference>
<dbReference type="Pfam" id="PF02922">
    <property type="entry name" value="CBM_48"/>
    <property type="match status" value="1"/>
</dbReference>
<dbReference type="PANTHER" id="PTHR43002">
    <property type="entry name" value="GLYCOGEN DEBRANCHING ENZYME"/>
    <property type="match status" value="1"/>
</dbReference>
<keyword evidence="3" id="KW-0326">Glycosidase</keyword>